<evidence type="ECO:0000256" key="4">
    <source>
        <dbReference type="ARBA" id="ARBA00022737"/>
    </source>
</evidence>
<accession>R7T9A2</accession>
<evidence type="ECO:0000256" key="3">
    <source>
        <dbReference type="ARBA" id="ARBA00022692"/>
    </source>
</evidence>
<dbReference type="PANTHER" id="PTHR45665:SF9">
    <property type="entry name" value="AQUAPORIN-8"/>
    <property type="match status" value="1"/>
</dbReference>
<feature type="transmembrane region" description="Helical" evidence="8">
    <location>
        <begin position="6"/>
        <end position="30"/>
    </location>
</feature>
<comment type="subcellular location">
    <subcellularLocation>
        <location evidence="1">Endomembrane system</location>
        <topology evidence="1">Multi-pass membrane protein</topology>
    </subcellularLocation>
</comment>
<evidence type="ECO:0000256" key="7">
    <source>
        <dbReference type="RuleBase" id="RU000477"/>
    </source>
</evidence>
<feature type="non-terminal residue" evidence="9">
    <location>
        <position position="1"/>
    </location>
</feature>
<evidence type="ECO:0008006" key="12">
    <source>
        <dbReference type="Google" id="ProtNLM"/>
    </source>
</evidence>
<dbReference type="OrthoDB" id="3222at2759"/>
<dbReference type="Pfam" id="PF00230">
    <property type="entry name" value="MIP"/>
    <property type="match status" value="1"/>
</dbReference>
<feature type="transmembrane region" description="Helical" evidence="8">
    <location>
        <begin position="156"/>
        <end position="176"/>
    </location>
</feature>
<dbReference type="SUPFAM" id="SSF81338">
    <property type="entry name" value="Aquaporin-like"/>
    <property type="match status" value="1"/>
</dbReference>
<keyword evidence="3 7" id="KW-0812">Transmembrane</keyword>
<dbReference type="EMBL" id="AMQN01015817">
    <property type="status" value="NOT_ANNOTATED_CDS"/>
    <property type="molecule type" value="Genomic_DNA"/>
</dbReference>
<evidence type="ECO:0000256" key="1">
    <source>
        <dbReference type="ARBA" id="ARBA00004127"/>
    </source>
</evidence>
<reference evidence="11" key="1">
    <citation type="submission" date="2012-12" db="EMBL/GenBank/DDBJ databases">
        <authorList>
            <person name="Hellsten U."/>
            <person name="Grimwood J."/>
            <person name="Chapman J.A."/>
            <person name="Shapiro H."/>
            <person name="Aerts A."/>
            <person name="Otillar R.P."/>
            <person name="Terry A.Y."/>
            <person name="Boore J.L."/>
            <person name="Simakov O."/>
            <person name="Marletaz F."/>
            <person name="Cho S.-J."/>
            <person name="Edsinger-Gonzales E."/>
            <person name="Havlak P."/>
            <person name="Kuo D.-H."/>
            <person name="Larsson T."/>
            <person name="Lv J."/>
            <person name="Arendt D."/>
            <person name="Savage R."/>
            <person name="Osoegawa K."/>
            <person name="de Jong P."/>
            <person name="Lindberg D.R."/>
            <person name="Seaver E.C."/>
            <person name="Weisblat D.A."/>
            <person name="Putnam N.H."/>
            <person name="Grigoriev I.V."/>
            <person name="Rokhsar D.S."/>
        </authorList>
    </citation>
    <scope>NUCLEOTIDE SEQUENCE</scope>
    <source>
        <strain evidence="11">I ESC-2004</strain>
    </source>
</reference>
<dbReference type="HOGENOM" id="CLU_1329208_0_0_1"/>
<keyword evidence="5 8" id="KW-1133">Transmembrane helix</keyword>
<dbReference type="GO" id="GO:0012505">
    <property type="term" value="C:endomembrane system"/>
    <property type="evidence" value="ECO:0007669"/>
    <property type="project" value="UniProtKB-SubCell"/>
</dbReference>
<feature type="transmembrane region" description="Helical" evidence="8">
    <location>
        <begin position="82"/>
        <end position="102"/>
    </location>
</feature>
<feature type="transmembrane region" description="Helical" evidence="8">
    <location>
        <begin position="114"/>
        <end position="136"/>
    </location>
</feature>
<dbReference type="Gene3D" id="1.20.1080.10">
    <property type="entry name" value="Glycerol uptake facilitator protein"/>
    <property type="match status" value="1"/>
</dbReference>
<evidence type="ECO:0000313" key="9">
    <source>
        <dbReference type="EMBL" id="ELT87574.1"/>
    </source>
</evidence>
<evidence type="ECO:0000256" key="5">
    <source>
        <dbReference type="ARBA" id="ARBA00022989"/>
    </source>
</evidence>
<dbReference type="EnsemblMetazoa" id="CapteT142373">
    <property type="protein sequence ID" value="CapteP142373"/>
    <property type="gene ID" value="CapteG142373"/>
</dbReference>
<comment type="similarity">
    <text evidence="7">Belongs to the MIP/aquaporin (TC 1.A.8) family.</text>
</comment>
<evidence type="ECO:0000256" key="6">
    <source>
        <dbReference type="ARBA" id="ARBA00023136"/>
    </source>
</evidence>
<keyword evidence="6 8" id="KW-0472">Membrane</keyword>
<keyword evidence="2 7" id="KW-0813">Transport</keyword>
<dbReference type="STRING" id="283909.R7T9A2"/>
<dbReference type="GO" id="GO:0019755">
    <property type="term" value="P:one-carbon compound transport"/>
    <property type="evidence" value="ECO:0007669"/>
    <property type="project" value="UniProtKB-ARBA"/>
</dbReference>
<dbReference type="InterPro" id="IPR000425">
    <property type="entry name" value="MIP"/>
</dbReference>
<reference evidence="10" key="3">
    <citation type="submission" date="2015-06" db="UniProtKB">
        <authorList>
            <consortium name="EnsemblMetazoa"/>
        </authorList>
    </citation>
    <scope>IDENTIFICATION</scope>
</reference>
<name>R7T9A2_CAPTE</name>
<gene>
    <name evidence="9" type="ORF">CAPTEDRAFT_142373</name>
</gene>
<keyword evidence="4" id="KW-0677">Repeat</keyword>
<evidence type="ECO:0000313" key="10">
    <source>
        <dbReference type="EnsemblMetazoa" id="CapteP142373"/>
    </source>
</evidence>
<keyword evidence="11" id="KW-1185">Reference proteome</keyword>
<organism evidence="9">
    <name type="scientific">Capitella teleta</name>
    <name type="common">Polychaete worm</name>
    <dbReference type="NCBI Taxonomy" id="283909"/>
    <lineage>
        <taxon>Eukaryota</taxon>
        <taxon>Metazoa</taxon>
        <taxon>Spiralia</taxon>
        <taxon>Lophotrochozoa</taxon>
        <taxon>Annelida</taxon>
        <taxon>Polychaeta</taxon>
        <taxon>Sedentaria</taxon>
        <taxon>Scolecida</taxon>
        <taxon>Capitellidae</taxon>
        <taxon>Capitella</taxon>
    </lineage>
</organism>
<dbReference type="OMA" id="IHYEEAN"/>
<dbReference type="Proteomes" id="UP000014760">
    <property type="component" value="Unassembled WGS sequence"/>
</dbReference>
<reference evidence="9 11" key="2">
    <citation type="journal article" date="2013" name="Nature">
        <title>Insights into bilaterian evolution from three spiralian genomes.</title>
        <authorList>
            <person name="Simakov O."/>
            <person name="Marletaz F."/>
            <person name="Cho S.J."/>
            <person name="Edsinger-Gonzales E."/>
            <person name="Havlak P."/>
            <person name="Hellsten U."/>
            <person name="Kuo D.H."/>
            <person name="Larsson T."/>
            <person name="Lv J."/>
            <person name="Arendt D."/>
            <person name="Savage R."/>
            <person name="Osoegawa K."/>
            <person name="de Jong P."/>
            <person name="Grimwood J."/>
            <person name="Chapman J.A."/>
            <person name="Shapiro H."/>
            <person name="Aerts A."/>
            <person name="Otillar R.P."/>
            <person name="Terry A.Y."/>
            <person name="Boore J.L."/>
            <person name="Grigoriev I.V."/>
            <person name="Lindberg D.R."/>
            <person name="Seaver E.C."/>
            <person name="Weisblat D.A."/>
            <person name="Putnam N.H."/>
            <person name="Rokhsar D.S."/>
        </authorList>
    </citation>
    <scope>NUCLEOTIDE SEQUENCE</scope>
    <source>
        <strain evidence="9 11">I ESC-2004</strain>
    </source>
</reference>
<dbReference type="AlphaFoldDB" id="R7T9A2"/>
<evidence type="ECO:0000313" key="11">
    <source>
        <dbReference type="Proteomes" id="UP000014760"/>
    </source>
</evidence>
<dbReference type="GO" id="GO:0015250">
    <property type="term" value="F:water channel activity"/>
    <property type="evidence" value="ECO:0007669"/>
    <property type="project" value="UniProtKB-ARBA"/>
</dbReference>
<sequence length="207" mass="22262">SIQVTFILIALILVFMPISGSFFNPVGCFVSYLDGRISMAKAILYSIAEISGAATAVLLLRLRPSSMFTHPLRPAESITPVQGVMVEAVLTLFLIFMVMAVTDDAVRKVYDMNISLVIAFTAGSMIISSGSYTGAAMNPLIALGPAVSSADFSDHWVYWIGPFIGGTVGYALYAGVRFGYHKGHVVASSKCTCFLIICDCFMSTKRT</sequence>
<evidence type="ECO:0000256" key="2">
    <source>
        <dbReference type="ARBA" id="ARBA00022448"/>
    </source>
</evidence>
<evidence type="ECO:0000256" key="8">
    <source>
        <dbReference type="SAM" id="Phobius"/>
    </source>
</evidence>
<dbReference type="GO" id="GO:0005886">
    <property type="term" value="C:plasma membrane"/>
    <property type="evidence" value="ECO:0007669"/>
    <property type="project" value="TreeGrafter"/>
</dbReference>
<protein>
    <recommendedName>
        <fullName evidence="12">Aquaporin</fullName>
    </recommendedName>
</protein>
<dbReference type="PANTHER" id="PTHR45665">
    <property type="entry name" value="AQUAPORIN-8"/>
    <property type="match status" value="1"/>
</dbReference>
<dbReference type="GO" id="GO:0005737">
    <property type="term" value="C:cytoplasm"/>
    <property type="evidence" value="ECO:0007669"/>
    <property type="project" value="UniProtKB-ARBA"/>
</dbReference>
<dbReference type="EMBL" id="KB312244">
    <property type="protein sequence ID" value="ELT87574.1"/>
    <property type="molecule type" value="Genomic_DNA"/>
</dbReference>
<feature type="transmembrane region" description="Helical" evidence="8">
    <location>
        <begin position="42"/>
        <end position="62"/>
    </location>
</feature>
<dbReference type="InterPro" id="IPR023271">
    <property type="entry name" value="Aquaporin-like"/>
</dbReference>
<proteinExistence type="inferred from homology"/>
<dbReference type="InterPro" id="IPR034294">
    <property type="entry name" value="Aquaporin_transptr"/>
</dbReference>
<dbReference type="PRINTS" id="PR00783">
    <property type="entry name" value="MINTRINSICP"/>
</dbReference>